<evidence type="ECO:0000256" key="4">
    <source>
        <dbReference type="ARBA" id="ARBA00022764"/>
    </source>
</evidence>
<evidence type="ECO:0000259" key="5">
    <source>
        <dbReference type="Pfam" id="PF04052"/>
    </source>
</evidence>
<dbReference type="InterPro" id="IPR014167">
    <property type="entry name" value="Tol-Pal_TolB"/>
</dbReference>
<dbReference type="HAMAP" id="MF_00671">
    <property type="entry name" value="TolB"/>
    <property type="match status" value="1"/>
</dbReference>
<keyword evidence="4" id="KW-0574">Periplasm</keyword>
<dbReference type="InterPro" id="IPR011042">
    <property type="entry name" value="6-blade_b-propeller_TolB-like"/>
</dbReference>
<keyword evidence="3" id="KW-0732">Signal</keyword>
<dbReference type="NCBIfam" id="TIGR02800">
    <property type="entry name" value="propeller_TolB"/>
    <property type="match status" value="1"/>
</dbReference>
<comment type="similarity">
    <text evidence="2">Belongs to the TolB family.</text>
</comment>
<sequence length="453" mass="50986">MRLLKILRLVTASFALLTFMATSPAAARIVVDVNRGHADPLPIAITDLVGSENDIVSGGSVKDYGQRIALVIKANLTRSGLFRSIDPEAFIKSGTIEENLRNPNFNNWKAIGAHALMNGSISLQEDGRLKVEFRLWDVLGTNQMTGLRYFTSPKNWRRIAHLVSDAIYKRMTGESGYFDTRVVYISESGIATQRVKRLAIMDQDGHNHIFLTNGKNLVLTPRFSPTAQEITYLSYHNDDPRVYLYNIDSGKQEILGDFPGMTFAPRFSPDGNKVIMSQAYKGNSDIYVMELRTRKIQRLTSHTAIDTSPSYSPDSRFVTFNSDRGGSQQIYVMSSKGKNIKRISFGKGRYSTPVWSPRGDLIAFTRQYKGKFYIGVMRPDGSGERLLSESFLDEGPTWSPNGRVIMFFRQQPYDNKGRGGETQLWTVDLTGYNERQMITPLDASDPAWSPLIR</sequence>
<comment type="subcellular location">
    <subcellularLocation>
        <location evidence="1">Periplasm</location>
    </subcellularLocation>
</comment>
<dbReference type="InterPro" id="IPR007195">
    <property type="entry name" value="TolB_N"/>
</dbReference>
<dbReference type="GO" id="GO:0017038">
    <property type="term" value="P:protein import"/>
    <property type="evidence" value="ECO:0007669"/>
    <property type="project" value="InterPro"/>
</dbReference>
<dbReference type="PANTHER" id="PTHR36842:SF1">
    <property type="entry name" value="PROTEIN TOLB"/>
    <property type="match status" value="1"/>
</dbReference>
<accession>A0A3B1AVT2</accession>
<reference evidence="6" key="1">
    <citation type="submission" date="2018-06" db="EMBL/GenBank/DDBJ databases">
        <authorList>
            <person name="Zhirakovskaya E."/>
        </authorList>
    </citation>
    <scope>NUCLEOTIDE SEQUENCE</scope>
</reference>
<dbReference type="Pfam" id="PF07676">
    <property type="entry name" value="PD40"/>
    <property type="match status" value="3"/>
</dbReference>
<proteinExistence type="inferred from homology"/>
<feature type="domain" description="TolB N-terminal" evidence="5">
    <location>
        <begin position="30"/>
        <end position="143"/>
    </location>
</feature>
<dbReference type="Gene3D" id="2.120.10.30">
    <property type="entry name" value="TolB, C-terminal domain"/>
    <property type="match status" value="1"/>
</dbReference>
<evidence type="ECO:0000256" key="3">
    <source>
        <dbReference type="ARBA" id="ARBA00022729"/>
    </source>
</evidence>
<dbReference type="Pfam" id="PF04052">
    <property type="entry name" value="TolB_N"/>
    <property type="match status" value="1"/>
</dbReference>
<evidence type="ECO:0000256" key="1">
    <source>
        <dbReference type="ARBA" id="ARBA00004418"/>
    </source>
</evidence>
<name>A0A3B1AVT2_9ZZZZ</name>
<evidence type="ECO:0000256" key="2">
    <source>
        <dbReference type="ARBA" id="ARBA00009820"/>
    </source>
</evidence>
<dbReference type="AlphaFoldDB" id="A0A3B1AVT2"/>
<dbReference type="InterPro" id="IPR011659">
    <property type="entry name" value="WD40"/>
</dbReference>
<dbReference type="PANTHER" id="PTHR36842">
    <property type="entry name" value="PROTEIN TOLB HOMOLOG"/>
    <property type="match status" value="1"/>
</dbReference>
<gene>
    <name evidence="6" type="ORF">MNBD_ALPHA03-1663</name>
</gene>
<organism evidence="6">
    <name type="scientific">hydrothermal vent metagenome</name>
    <dbReference type="NCBI Taxonomy" id="652676"/>
    <lineage>
        <taxon>unclassified sequences</taxon>
        <taxon>metagenomes</taxon>
        <taxon>ecological metagenomes</taxon>
    </lineage>
</organism>
<dbReference type="SUPFAM" id="SSF69304">
    <property type="entry name" value="Tricorn protease N-terminal domain"/>
    <property type="match status" value="1"/>
</dbReference>
<dbReference type="EMBL" id="UOFW01000148">
    <property type="protein sequence ID" value="VAX05851.1"/>
    <property type="molecule type" value="Genomic_DNA"/>
</dbReference>
<dbReference type="SUPFAM" id="SSF52964">
    <property type="entry name" value="TolB, N-terminal domain"/>
    <property type="match status" value="1"/>
</dbReference>
<dbReference type="GO" id="GO:0042597">
    <property type="term" value="C:periplasmic space"/>
    <property type="evidence" value="ECO:0007669"/>
    <property type="project" value="UniProtKB-SubCell"/>
</dbReference>
<evidence type="ECO:0000313" key="6">
    <source>
        <dbReference type="EMBL" id="VAX05851.1"/>
    </source>
</evidence>
<protein>
    <submittedName>
        <fullName evidence="6">Tol-Pal system beta propeller repeat protein TolB</fullName>
    </submittedName>
</protein>
<dbReference type="Gene3D" id="3.40.50.10070">
    <property type="entry name" value="TolB, N-terminal domain"/>
    <property type="match status" value="1"/>
</dbReference>